<dbReference type="InterPro" id="IPR029057">
    <property type="entry name" value="PRTase-like"/>
</dbReference>
<dbReference type="RefSeq" id="WP_130842221.1">
    <property type="nucleotide sequence ID" value="NZ_SIJL01000010.1"/>
</dbReference>
<dbReference type="SUPFAM" id="SSF53271">
    <property type="entry name" value="PRTase-like"/>
    <property type="match status" value="1"/>
</dbReference>
<comment type="caution">
    <text evidence="13">The sequence shown here is derived from an EMBL/GenBank/DDBJ whole genome shotgun (WGS) entry which is preliminary data.</text>
</comment>
<evidence type="ECO:0000256" key="6">
    <source>
        <dbReference type="ARBA" id="ARBA00022962"/>
    </source>
</evidence>
<keyword evidence="7 11" id="KW-0408">Iron</keyword>
<dbReference type="InterPro" id="IPR005854">
    <property type="entry name" value="PurF"/>
</dbReference>
<evidence type="ECO:0000313" key="14">
    <source>
        <dbReference type="Proteomes" id="UP000292858"/>
    </source>
</evidence>
<dbReference type="GO" id="GO:0009113">
    <property type="term" value="P:purine nucleobase biosynthetic process"/>
    <property type="evidence" value="ECO:0007669"/>
    <property type="project" value="UniProtKB-UniRule"/>
</dbReference>
<keyword evidence="7 11" id="KW-0411">Iron-sulfur</keyword>
<evidence type="ECO:0000256" key="8">
    <source>
        <dbReference type="PIRNR" id="PIRNR000485"/>
    </source>
</evidence>
<dbReference type="Proteomes" id="UP000292858">
    <property type="component" value="Unassembled WGS sequence"/>
</dbReference>
<feature type="binding site" evidence="7 10">
    <location>
        <position position="293"/>
    </location>
    <ligand>
        <name>Mg(2+)</name>
        <dbReference type="ChEBI" id="CHEBI:18420"/>
    </ligand>
</feature>
<comment type="catalytic activity">
    <reaction evidence="7 8">
        <text>5-phospho-beta-D-ribosylamine + L-glutamate + diphosphate = 5-phospho-alpha-D-ribose 1-diphosphate + L-glutamine + H2O</text>
        <dbReference type="Rhea" id="RHEA:14905"/>
        <dbReference type="ChEBI" id="CHEBI:15377"/>
        <dbReference type="ChEBI" id="CHEBI:29985"/>
        <dbReference type="ChEBI" id="CHEBI:33019"/>
        <dbReference type="ChEBI" id="CHEBI:58017"/>
        <dbReference type="ChEBI" id="CHEBI:58359"/>
        <dbReference type="ChEBI" id="CHEBI:58681"/>
        <dbReference type="EC" id="2.4.2.14"/>
    </reaction>
</comment>
<comment type="cofactor">
    <cofactor evidence="7 11">
        <name>[4Fe-4S] cluster</name>
        <dbReference type="ChEBI" id="CHEBI:49883"/>
    </cofactor>
    <text evidence="7 11">Binds 1 [4Fe-4S] cluster per subunit.</text>
</comment>
<keyword evidence="7 10" id="KW-0460">Magnesium</keyword>
<keyword evidence="5 7" id="KW-0658">Purine biosynthesis</keyword>
<dbReference type="Gene3D" id="3.40.50.2020">
    <property type="match status" value="1"/>
</dbReference>
<comment type="function">
    <text evidence="7">Catalyzes the formation of phosphoribosylamine from phosphoribosylpyrophosphate (PRPP) and glutamine.</text>
</comment>
<dbReference type="GO" id="GO:0004044">
    <property type="term" value="F:amidophosphoribosyltransferase activity"/>
    <property type="evidence" value="ECO:0007669"/>
    <property type="project" value="UniProtKB-UniRule"/>
</dbReference>
<sequence>MDKPQEECGVLGIWGEAPLDAAGLLHLGLLALQHRGQEAAGIAVSDGKELLVEKDLGLVNQVFTEERLQRLRRLEARLGLAHARYSTTGSNLRFNAQPLTARTAHGVLAIVHNGNFTNAKPLRDRLLREGATFQSTTDTEVMLLLLARLGHLPLPQAAAEAMRVLEGGYSILLMDRQRLVALRDPHGVRPLAIGRLPQGYAFASEPPALALMGAEYLRDVRPGEVVWVEGDRLESAQVLPPSPTPCAFEWIYFARPDSLLDGVEAYEARVRMGMELFREAPAAADIVVPVPDSGMGAAVGYARSSGLPLEYGLYKNPYAGRTFIQPTQELRDLKTRLKLAPTSAVRGKRVVLIDDSIVRGTTSRRIVGMLREAGAREVHFRVSSPPIRFPCYYGIDTAARKELIAAEKSVEEIRAYIGADTLAFLSEEGVRRAIGGPVCLACFNGRYPAGVPGDREGEKLALEAI</sequence>
<dbReference type="SUPFAM" id="SSF56235">
    <property type="entry name" value="N-terminal nucleophile aminohydrolases (Ntn hydrolases)"/>
    <property type="match status" value="1"/>
</dbReference>
<evidence type="ECO:0000256" key="1">
    <source>
        <dbReference type="ARBA" id="ARBA00005209"/>
    </source>
</evidence>
<dbReference type="PIRSF" id="PIRSF000485">
    <property type="entry name" value="Amd_phspho_trans"/>
    <property type="match status" value="1"/>
</dbReference>
<dbReference type="Gene3D" id="3.60.20.10">
    <property type="entry name" value="Glutamine Phosphoribosylpyrophosphate, subunit 1, domain 1"/>
    <property type="match status" value="1"/>
</dbReference>
<feature type="domain" description="Glutamine amidotransferase type-2" evidence="12">
    <location>
        <begin position="8"/>
        <end position="231"/>
    </location>
</feature>
<keyword evidence="4 7" id="KW-0808">Transferase</keyword>
<evidence type="ECO:0000256" key="11">
    <source>
        <dbReference type="PIRSR" id="PIRSR000485-3"/>
    </source>
</evidence>
<comment type="cofactor">
    <cofactor evidence="7 10">
        <name>Mg(2+)</name>
        <dbReference type="ChEBI" id="CHEBI:18420"/>
    </cofactor>
    <text evidence="7 10">Binds 1 Mg(2+) ion per subunit.</text>
</comment>
<dbReference type="GO" id="GO:0000287">
    <property type="term" value="F:magnesium ion binding"/>
    <property type="evidence" value="ECO:0007669"/>
    <property type="project" value="UniProtKB-UniRule"/>
</dbReference>
<evidence type="ECO:0000256" key="10">
    <source>
        <dbReference type="PIRSR" id="PIRSR000485-2"/>
    </source>
</evidence>
<dbReference type="Pfam" id="PF13537">
    <property type="entry name" value="GATase_7"/>
    <property type="match status" value="1"/>
</dbReference>
<dbReference type="InterPro" id="IPR035584">
    <property type="entry name" value="PurF_N"/>
</dbReference>
<dbReference type="UniPathway" id="UPA00074">
    <property type="reaction ID" value="UER00124"/>
</dbReference>
<dbReference type="InterPro" id="IPR029055">
    <property type="entry name" value="Ntn_hydrolases_N"/>
</dbReference>
<protein>
    <recommendedName>
        <fullName evidence="7">Amidophosphoribosyltransferase</fullName>
        <shortName evidence="7">ATase</shortName>
        <ecNumber evidence="7">2.4.2.14</ecNumber>
    </recommendedName>
    <alternativeName>
        <fullName evidence="7">Glutamine phosphoribosylpyrophosphate amidotransferase</fullName>
        <shortName evidence="7">GPATase</shortName>
    </alternativeName>
</protein>
<dbReference type="EMBL" id="SIJL01000010">
    <property type="protein sequence ID" value="TBH17624.1"/>
    <property type="molecule type" value="Genomic_DNA"/>
</dbReference>
<evidence type="ECO:0000259" key="12">
    <source>
        <dbReference type="PROSITE" id="PS51278"/>
    </source>
</evidence>
<dbReference type="Pfam" id="PF00156">
    <property type="entry name" value="Pribosyltran"/>
    <property type="match status" value="1"/>
</dbReference>
<feature type="binding site" evidence="7 11">
    <location>
        <position position="391"/>
    </location>
    <ligand>
        <name>[4Fe-4S] cluster</name>
        <dbReference type="ChEBI" id="CHEBI:49883"/>
    </ligand>
</feature>
<keyword evidence="3 7" id="KW-0328">Glycosyltransferase</keyword>
<keyword evidence="7 10" id="KW-0479">Metal-binding</keyword>
<feature type="binding site" evidence="7 10">
    <location>
        <position position="355"/>
    </location>
    <ligand>
        <name>Mg(2+)</name>
        <dbReference type="ChEBI" id="CHEBI:18420"/>
    </ligand>
</feature>
<dbReference type="CDD" id="cd00715">
    <property type="entry name" value="GPATase_N"/>
    <property type="match status" value="1"/>
</dbReference>
<accession>A0A4Q9B1X1</accession>
<dbReference type="NCBIfam" id="TIGR01134">
    <property type="entry name" value="purF"/>
    <property type="match status" value="1"/>
</dbReference>
<evidence type="ECO:0000256" key="5">
    <source>
        <dbReference type="ARBA" id="ARBA00022755"/>
    </source>
</evidence>
<dbReference type="GO" id="GO:0006189">
    <property type="term" value="P:'de novo' IMP biosynthetic process"/>
    <property type="evidence" value="ECO:0007669"/>
    <property type="project" value="UniProtKB-UniRule"/>
</dbReference>
<evidence type="ECO:0000256" key="7">
    <source>
        <dbReference type="HAMAP-Rule" id="MF_01931"/>
    </source>
</evidence>
<reference evidence="13 14" key="1">
    <citation type="submission" date="2019-02" db="EMBL/GenBank/DDBJ databases">
        <title>Thermus sp. a novel from hot spring.</title>
        <authorList>
            <person name="Zhao Z."/>
        </authorList>
    </citation>
    <scope>NUCLEOTIDE SEQUENCE [LARGE SCALE GENOMIC DNA]</scope>
    <source>
        <strain evidence="13 14">CFH 72773T</strain>
    </source>
</reference>
<organism evidence="13 14">
    <name type="scientific">Thermus thermamylovorans</name>
    <dbReference type="NCBI Taxonomy" id="2509362"/>
    <lineage>
        <taxon>Bacteria</taxon>
        <taxon>Thermotogati</taxon>
        <taxon>Deinococcota</taxon>
        <taxon>Deinococci</taxon>
        <taxon>Thermales</taxon>
        <taxon>Thermaceae</taxon>
        <taxon>Thermus</taxon>
    </lineage>
</organism>
<evidence type="ECO:0000313" key="13">
    <source>
        <dbReference type="EMBL" id="TBH17624.1"/>
    </source>
</evidence>
<comment type="similarity">
    <text evidence="2 7 8">In the C-terminal section; belongs to the purine/pyrimidine phosphoribosyltransferase family.</text>
</comment>
<feature type="binding site" evidence="7 11">
    <location>
        <position position="439"/>
    </location>
    <ligand>
        <name>[4Fe-4S] cluster</name>
        <dbReference type="ChEBI" id="CHEBI:49883"/>
    </ligand>
</feature>
<gene>
    <name evidence="7 13" type="primary">purF</name>
    <name evidence="13" type="ORF">ETP66_08555</name>
</gene>
<evidence type="ECO:0000256" key="9">
    <source>
        <dbReference type="PIRSR" id="PIRSR000485-1"/>
    </source>
</evidence>
<feature type="binding site" evidence="7 11">
    <location>
        <position position="442"/>
    </location>
    <ligand>
        <name>[4Fe-4S] cluster</name>
        <dbReference type="ChEBI" id="CHEBI:49883"/>
    </ligand>
</feature>
<dbReference type="GO" id="GO:0051539">
    <property type="term" value="F:4 iron, 4 sulfur cluster binding"/>
    <property type="evidence" value="ECO:0007669"/>
    <property type="project" value="UniProtKB-KW"/>
</dbReference>
<dbReference type="PANTHER" id="PTHR11907">
    <property type="entry name" value="AMIDOPHOSPHORIBOSYLTRANSFERASE"/>
    <property type="match status" value="1"/>
</dbReference>
<keyword evidence="7" id="KW-0004">4Fe-4S</keyword>
<evidence type="ECO:0000256" key="4">
    <source>
        <dbReference type="ARBA" id="ARBA00022679"/>
    </source>
</evidence>
<keyword evidence="6 7" id="KW-0315">Glutamine amidotransferase</keyword>
<keyword evidence="14" id="KW-1185">Reference proteome</keyword>
<dbReference type="InterPro" id="IPR017932">
    <property type="entry name" value="GATase_2_dom"/>
</dbReference>
<dbReference type="HAMAP" id="MF_01931">
    <property type="entry name" value="PurF"/>
    <property type="match status" value="1"/>
</dbReference>
<evidence type="ECO:0000256" key="3">
    <source>
        <dbReference type="ARBA" id="ARBA00022676"/>
    </source>
</evidence>
<dbReference type="EC" id="2.4.2.14" evidence="7"/>
<dbReference type="AlphaFoldDB" id="A0A4Q9B1X1"/>
<proteinExistence type="inferred from homology"/>
<feature type="binding site" evidence="7 10">
    <location>
        <position position="354"/>
    </location>
    <ligand>
        <name>Mg(2+)</name>
        <dbReference type="ChEBI" id="CHEBI:18420"/>
    </ligand>
</feature>
<feature type="active site" description="Nucleophile" evidence="7 9">
    <location>
        <position position="8"/>
    </location>
</feature>
<name>A0A4Q9B1X1_9DEIN</name>
<evidence type="ECO:0000256" key="2">
    <source>
        <dbReference type="ARBA" id="ARBA00010138"/>
    </source>
</evidence>
<dbReference type="CDD" id="cd06223">
    <property type="entry name" value="PRTases_typeI"/>
    <property type="match status" value="1"/>
</dbReference>
<feature type="binding site" evidence="7 11">
    <location>
        <position position="246"/>
    </location>
    <ligand>
        <name>[4Fe-4S] cluster</name>
        <dbReference type="ChEBI" id="CHEBI:49883"/>
    </ligand>
</feature>
<dbReference type="PROSITE" id="PS51278">
    <property type="entry name" value="GATASE_TYPE_2"/>
    <property type="match status" value="1"/>
</dbReference>
<comment type="pathway">
    <text evidence="1 7 8">Purine metabolism; IMP biosynthesis via de novo pathway; N(1)-(5-phospho-D-ribosyl)glycinamide from 5-phospho-alpha-D-ribose 1-diphosphate: step 1/2.</text>
</comment>
<dbReference type="OrthoDB" id="9801213at2"/>
<dbReference type="InterPro" id="IPR000836">
    <property type="entry name" value="PRTase_dom"/>
</dbReference>